<evidence type="ECO:0000256" key="3">
    <source>
        <dbReference type="ARBA" id="ARBA00022833"/>
    </source>
</evidence>
<dbReference type="Proteomes" id="UP000830375">
    <property type="component" value="Unassembled WGS sequence"/>
</dbReference>
<gene>
    <name evidence="7" type="ORF">H4Q32_022667</name>
</gene>
<dbReference type="GO" id="GO:0016874">
    <property type="term" value="F:ligase activity"/>
    <property type="evidence" value="ECO:0007669"/>
    <property type="project" value="UniProtKB-KW"/>
</dbReference>
<dbReference type="SUPFAM" id="SSF57716">
    <property type="entry name" value="Glucocorticoid receptor-like (DNA-binding domain)"/>
    <property type="match status" value="1"/>
</dbReference>
<evidence type="ECO:0000256" key="2">
    <source>
        <dbReference type="ARBA" id="ARBA00022771"/>
    </source>
</evidence>
<evidence type="ECO:0000313" key="8">
    <source>
        <dbReference type="Proteomes" id="UP000830375"/>
    </source>
</evidence>
<proteinExistence type="predicted"/>
<evidence type="ECO:0000256" key="1">
    <source>
        <dbReference type="ARBA" id="ARBA00022723"/>
    </source>
</evidence>
<dbReference type="EMBL" id="JACTAM010000010">
    <property type="protein sequence ID" value="KAI2660066.1"/>
    <property type="molecule type" value="Genomic_DNA"/>
</dbReference>
<sequence length="188" mass="21256">MVKRCSYGTCNADSRYPDRLGNTQFHPFPKPARNLEKCIKWIRLCGRPHQQLSLDKLRNHSTAKHIYVCSKHFIDGRPTPAHPDPLPALTYDRSNVTPAKRPAELQTVSVPSRKRLRDDCHLDDAEDIRCDLQVVSVDIKEEMATEPIMEDTTTEESTTVPKIGMCFVSCHVDLSNCTGLVGKTRNLV</sequence>
<dbReference type="Pfam" id="PF05485">
    <property type="entry name" value="THAP"/>
    <property type="match status" value="1"/>
</dbReference>
<evidence type="ECO:0000256" key="5">
    <source>
        <dbReference type="PROSITE-ProRule" id="PRU00309"/>
    </source>
</evidence>
<keyword evidence="4 5" id="KW-0238">DNA-binding</keyword>
<keyword evidence="3" id="KW-0862">Zinc</keyword>
<protein>
    <submittedName>
        <fullName evidence="7">UDP-N-acetylmuramoyl-L-alanyl-D-glutamate--2, 6-diaminopimelate ligase</fullName>
    </submittedName>
</protein>
<evidence type="ECO:0000259" key="6">
    <source>
        <dbReference type="PROSITE" id="PS50950"/>
    </source>
</evidence>
<keyword evidence="7" id="KW-0436">Ligase</keyword>
<organism evidence="7 8">
    <name type="scientific">Labeo rohita</name>
    <name type="common">Indian major carp</name>
    <name type="synonym">Cyprinus rohita</name>
    <dbReference type="NCBI Taxonomy" id="84645"/>
    <lineage>
        <taxon>Eukaryota</taxon>
        <taxon>Metazoa</taxon>
        <taxon>Chordata</taxon>
        <taxon>Craniata</taxon>
        <taxon>Vertebrata</taxon>
        <taxon>Euteleostomi</taxon>
        <taxon>Actinopterygii</taxon>
        <taxon>Neopterygii</taxon>
        <taxon>Teleostei</taxon>
        <taxon>Ostariophysi</taxon>
        <taxon>Cypriniformes</taxon>
        <taxon>Cyprinidae</taxon>
        <taxon>Labeoninae</taxon>
        <taxon>Labeonini</taxon>
        <taxon>Labeo</taxon>
    </lineage>
</organism>
<dbReference type="InterPro" id="IPR006612">
    <property type="entry name" value="THAP_Znf"/>
</dbReference>
<dbReference type="PROSITE" id="PS50950">
    <property type="entry name" value="ZF_THAP"/>
    <property type="match status" value="1"/>
</dbReference>
<evidence type="ECO:0000256" key="4">
    <source>
        <dbReference type="ARBA" id="ARBA00023125"/>
    </source>
</evidence>
<accession>A0ABQ8MAZ3</accession>
<comment type="caution">
    <text evidence="7">The sequence shown here is derived from an EMBL/GenBank/DDBJ whole genome shotgun (WGS) entry which is preliminary data.</text>
</comment>
<keyword evidence="1" id="KW-0479">Metal-binding</keyword>
<evidence type="ECO:0000313" key="7">
    <source>
        <dbReference type="EMBL" id="KAI2660066.1"/>
    </source>
</evidence>
<keyword evidence="2 5" id="KW-0863">Zinc-finger</keyword>
<feature type="domain" description="THAP-type" evidence="6">
    <location>
        <begin position="1"/>
        <end position="90"/>
    </location>
</feature>
<name>A0ABQ8MAZ3_LABRO</name>
<reference evidence="7 8" key="1">
    <citation type="submission" date="2022-01" db="EMBL/GenBank/DDBJ databases">
        <title>A high-quality chromosome-level genome assembly of rohu carp, Labeo rohita.</title>
        <authorList>
            <person name="Arick M.A. II"/>
            <person name="Hsu C.-Y."/>
            <person name="Magbanua Z."/>
            <person name="Pechanova O."/>
            <person name="Grover C."/>
            <person name="Miller E."/>
            <person name="Thrash A."/>
            <person name="Ezzel L."/>
            <person name="Alam S."/>
            <person name="Benzie J."/>
            <person name="Hamilton M."/>
            <person name="Karsi A."/>
            <person name="Lawrence M.L."/>
            <person name="Peterson D.G."/>
        </authorList>
    </citation>
    <scope>NUCLEOTIDE SEQUENCE [LARGE SCALE GENOMIC DNA]</scope>
    <source>
        <strain evidence="8">BAU-BD-2019</strain>
        <tissue evidence="7">Blood</tissue>
    </source>
</reference>
<keyword evidence="8" id="KW-1185">Reference proteome</keyword>